<dbReference type="RefSeq" id="WP_077449941.1">
    <property type="nucleotide sequence ID" value="NZ_FUGE01000025.1"/>
</dbReference>
<evidence type="ECO:0000259" key="5">
    <source>
        <dbReference type="Pfam" id="PF02737"/>
    </source>
</evidence>
<name>A0A1R4G9L9_9GAMM</name>
<dbReference type="NCBIfam" id="NF006143">
    <property type="entry name" value="PRK08293.1"/>
    <property type="match status" value="2"/>
</dbReference>
<dbReference type="SUPFAM" id="SSF48179">
    <property type="entry name" value="6-phosphogluconate dehydrogenase C-terminal domain-like"/>
    <property type="match status" value="2"/>
</dbReference>
<evidence type="ECO:0000259" key="4">
    <source>
        <dbReference type="Pfam" id="PF00725"/>
    </source>
</evidence>
<dbReference type="InterPro" id="IPR006108">
    <property type="entry name" value="3HC_DH_C"/>
</dbReference>
<feature type="domain" description="3-hydroxyacyl-CoA dehydrogenase C-terminal" evidence="4">
    <location>
        <begin position="500"/>
        <end position="596"/>
    </location>
</feature>
<dbReference type="PANTHER" id="PTHR43561">
    <property type="match status" value="1"/>
</dbReference>
<evidence type="ECO:0000256" key="3">
    <source>
        <dbReference type="ARBA" id="ARBA00049556"/>
    </source>
</evidence>
<reference evidence="6 7" key="1">
    <citation type="submission" date="2017-02" db="EMBL/GenBank/DDBJ databases">
        <authorList>
            <person name="Peterson S.W."/>
        </authorList>
    </citation>
    <scope>NUCLEOTIDE SEQUENCE [LARGE SCALE GENOMIC DNA]</scope>
    <source>
        <strain evidence="6">Psychrobacter_piechaudii</strain>
    </source>
</reference>
<keyword evidence="2" id="KW-0520">NAD</keyword>
<dbReference type="AlphaFoldDB" id="A0A1R4G9L9"/>
<evidence type="ECO:0000313" key="7">
    <source>
        <dbReference type="Proteomes" id="UP000188357"/>
    </source>
</evidence>
<dbReference type="GO" id="GO:0008691">
    <property type="term" value="F:3-hydroxybutyryl-CoA dehydrogenase activity"/>
    <property type="evidence" value="ECO:0007669"/>
    <property type="project" value="UniProtKB-EC"/>
</dbReference>
<dbReference type="GO" id="GO:0003857">
    <property type="term" value="F:(3S)-3-hydroxyacyl-CoA dehydrogenase (NAD+) activity"/>
    <property type="evidence" value="ECO:0007669"/>
    <property type="project" value="UniProtKB-EC"/>
</dbReference>
<evidence type="ECO:0000256" key="1">
    <source>
        <dbReference type="ARBA" id="ARBA00023002"/>
    </source>
</evidence>
<dbReference type="Proteomes" id="UP000188357">
    <property type="component" value="Unassembled WGS sequence"/>
</dbReference>
<dbReference type="InterPro" id="IPR006176">
    <property type="entry name" value="3-OHacyl-CoA_DH_NAD-bd"/>
</dbReference>
<dbReference type="SUPFAM" id="SSF51735">
    <property type="entry name" value="NAD(P)-binding Rossmann-fold domains"/>
    <property type="match status" value="2"/>
</dbReference>
<gene>
    <name evidence="6" type="primary">mmgB</name>
    <name evidence="6" type="ORF">A1232T_00068</name>
</gene>
<dbReference type="EMBL" id="FUGE01000025">
    <property type="protein sequence ID" value="SJM64884.1"/>
    <property type="molecule type" value="Genomic_DNA"/>
</dbReference>
<dbReference type="GO" id="GO:0070403">
    <property type="term" value="F:NAD+ binding"/>
    <property type="evidence" value="ECO:0007669"/>
    <property type="project" value="InterPro"/>
</dbReference>
<dbReference type="PANTHER" id="PTHR43561:SF3">
    <property type="entry name" value="HYDROXYACYL-COENZYME A DEHYDROGENASE, MITOCHONDRIAL"/>
    <property type="match status" value="1"/>
</dbReference>
<comment type="catalytic activity">
    <reaction evidence="3">
        <text>a (3S)-3-hydroxyacyl-CoA + NAD(+) = a 3-oxoacyl-CoA + NADH + H(+)</text>
        <dbReference type="Rhea" id="RHEA:22432"/>
        <dbReference type="ChEBI" id="CHEBI:15378"/>
        <dbReference type="ChEBI" id="CHEBI:57318"/>
        <dbReference type="ChEBI" id="CHEBI:57540"/>
        <dbReference type="ChEBI" id="CHEBI:57945"/>
        <dbReference type="ChEBI" id="CHEBI:90726"/>
        <dbReference type="EC" id="1.1.1.35"/>
    </reaction>
</comment>
<feature type="domain" description="3-hydroxyacyl-CoA dehydrogenase C-terminal" evidence="4">
    <location>
        <begin position="195"/>
        <end position="292"/>
    </location>
</feature>
<dbReference type="OrthoDB" id="9803287at2"/>
<dbReference type="STRING" id="1945521.A1232T_00068"/>
<evidence type="ECO:0000256" key="2">
    <source>
        <dbReference type="ARBA" id="ARBA00023027"/>
    </source>
</evidence>
<dbReference type="GO" id="GO:0006635">
    <property type="term" value="P:fatty acid beta-oxidation"/>
    <property type="evidence" value="ECO:0007669"/>
    <property type="project" value="TreeGrafter"/>
</dbReference>
<protein>
    <submittedName>
        <fullName evidence="6">Putative 3-hydroxybutyryl-CoA dehydrogenase</fullName>
        <ecNumber evidence="6">1.1.1.157</ecNumber>
    </submittedName>
</protein>
<dbReference type="Pfam" id="PF00725">
    <property type="entry name" value="3HCDH"/>
    <property type="match status" value="2"/>
</dbReference>
<dbReference type="Pfam" id="PF02737">
    <property type="entry name" value="3HCDH_N"/>
    <property type="match status" value="2"/>
</dbReference>
<dbReference type="Gene3D" id="1.10.1040.10">
    <property type="entry name" value="N-(1-d-carboxylethyl)-l-norvaline Dehydrogenase, domain 2"/>
    <property type="match status" value="2"/>
</dbReference>
<dbReference type="InterPro" id="IPR008927">
    <property type="entry name" value="6-PGluconate_DH-like_C_sf"/>
</dbReference>
<dbReference type="InterPro" id="IPR052242">
    <property type="entry name" value="Mito_3-hydroxyacyl-CoA_DH"/>
</dbReference>
<dbReference type="InterPro" id="IPR036291">
    <property type="entry name" value="NAD(P)-bd_dom_sf"/>
</dbReference>
<dbReference type="InterPro" id="IPR013328">
    <property type="entry name" value="6PGD_dom2"/>
</dbReference>
<accession>A0A1R4G9L9</accession>
<dbReference type="Gene3D" id="3.40.50.720">
    <property type="entry name" value="NAD(P)-binding Rossmann-like Domain"/>
    <property type="match status" value="2"/>
</dbReference>
<proteinExistence type="predicted"/>
<sequence length="611" mass="66929">MSESNPLVNFTHITVAGSGVLGYQIAVQAAFHGFKVIVYDINDEVLNKAKTKFADIAKRHQDDLGETSEQAKQAEQNLRYSSDLSAALKDADLLIEAVPEDVAIKKDFYQKASAAAPEKTVFVSNSSTMLPSDLVNFTDRPAKFLMMHFANEIWKRNLAEIMSHADTDPNVFDAMTAFAKQIGMVPIIVNKETSGYVLNSLLNPWLNAGMQLYIQGIADIQTIDKTWMLGTGSPMGPFAFYDMLGLTTPYNIYKLAVAKGKQQDQAVVDMLKKEYIEQHKLGVPTGEGFYQYPNPAFKNPDFLKPPKADLSKVPYKNITVAGSGVLGNQIAVQCAFHGFNVTIYDINNDAIAKAKTRFTDLANQHQHDLGETDAQVAAASNNLAYTTDLNEALKDADLLIEAVPESLDIKKDFYSKASAAAPAKTVFASNSSTLLPSVLSTFTNRPEKFLMLHFANHIHIRNTVELMAAPSCDPQVYADVIEFAKAIAMLPIAVKKEQSGYVLDSLLIPLLVAGLKLWANGVANAATIDKTWMIATGSPFGPMAILDKNGMTTNYNIFNELAKTDPSLQQPAEKLKAELVDTNKLGEATGEGFYQYPNPAYLAKDFLSLIH</sequence>
<dbReference type="EC" id="1.1.1.157" evidence="6"/>
<keyword evidence="7" id="KW-1185">Reference proteome</keyword>
<evidence type="ECO:0000313" key="6">
    <source>
        <dbReference type="EMBL" id="SJM64884.1"/>
    </source>
</evidence>
<keyword evidence="1 6" id="KW-0560">Oxidoreductase</keyword>
<organism evidence="6 7">
    <name type="scientific">Psychrobacter piechaudii</name>
    <dbReference type="NCBI Taxonomy" id="1945521"/>
    <lineage>
        <taxon>Bacteria</taxon>
        <taxon>Pseudomonadati</taxon>
        <taxon>Pseudomonadota</taxon>
        <taxon>Gammaproteobacteria</taxon>
        <taxon>Moraxellales</taxon>
        <taxon>Moraxellaceae</taxon>
        <taxon>Psychrobacter</taxon>
    </lineage>
</organism>
<feature type="domain" description="3-hydroxyacyl-CoA dehydrogenase NAD binding" evidence="5">
    <location>
        <begin position="317"/>
        <end position="495"/>
    </location>
</feature>
<feature type="domain" description="3-hydroxyacyl-CoA dehydrogenase NAD binding" evidence="5">
    <location>
        <begin position="12"/>
        <end position="191"/>
    </location>
</feature>